<dbReference type="PANTHER" id="PTHR33103">
    <property type="entry name" value="OS01G0153900 PROTEIN"/>
    <property type="match status" value="1"/>
</dbReference>
<dbReference type="PANTHER" id="PTHR33103:SF27">
    <property type="entry name" value="OS04G0594700 PROTEIN"/>
    <property type="match status" value="1"/>
</dbReference>
<proteinExistence type="predicted"/>
<reference evidence="1 2" key="1">
    <citation type="journal article" date="2016" name="DNA Res.">
        <title>The draft genome of MD-2 pineapple using hybrid error correction of long reads.</title>
        <authorList>
            <person name="Redwan R.M."/>
            <person name="Saidin A."/>
            <person name="Kumar S.V."/>
        </authorList>
    </citation>
    <scope>NUCLEOTIDE SEQUENCE [LARGE SCALE GENOMIC DNA]</scope>
    <source>
        <strain evidence="2">cv. MD2</strain>
        <tissue evidence="1">Leaf</tissue>
    </source>
</reference>
<sequence>MAAETEYLEITLWMSEDGGTVVYADADGDFVETLFSFLTMPLGKIVSLLSPNAAGGPQQPPALGCMGNLHGSARRLGKQGWLRTAACQSMLLSPRSASEAACEQLRINPQRACFPNMLYACPSPPCLTGPNAAFSTVPGTLCPCGRTMSRAVQQSLEMKSPKEWLRKRAQEYWDGGCGGGCGDEDGGVFLRGGAGFRYLVTDDLHVTKSGTAGCMELLQRPWFKWGVLTSRRVKLGRGEVWKLLERSLVSRTPLSDVFIEKKSLGPSPMMLHYQDFKSVLKITALKSETRITIKLIYDKAKKKVVYAEAGEDFVDLIFTFLVLPLGSVNQIAKGMAFGCIDNMYRSVILLRDHLVPDRKFALTVPKLMPHHRADKDMLRVEEKPTSSGGTFYVGLAARGAA</sequence>
<dbReference type="AlphaFoldDB" id="A0A199UPS0"/>
<organism evidence="1 2">
    <name type="scientific">Ananas comosus</name>
    <name type="common">Pineapple</name>
    <name type="synonym">Ananas ananas</name>
    <dbReference type="NCBI Taxonomy" id="4615"/>
    <lineage>
        <taxon>Eukaryota</taxon>
        <taxon>Viridiplantae</taxon>
        <taxon>Streptophyta</taxon>
        <taxon>Embryophyta</taxon>
        <taxon>Tracheophyta</taxon>
        <taxon>Spermatophyta</taxon>
        <taxon>Magnoliopsida</taxon>
        <taxon>Liliopsida</taxon>
        <taxon>Poales</taxon>
        <taxon>Bromeliaceae</taxon>
        <taxon>Bromelioideae</taxon>
        <taxon>Ananas</taxon>
    </lineage>
</organism>
<dbReference type="Pfam" id="PF05056">
    <property type="entry name" value="DUF674"/>
    <property type="match status" value="1"/>
</dbReference>
<comment type="caution">
    <text evidence="1">The sequence shown here is derived from an EMBL/GenBank/DDBJ whole genome shotgun (WGS) entry which is preliminary data.</text>
</comment>
<dbReference type="EMBL" id="LSRQ01005899">
    <property type="protein sequence ID" value="OAY66812.1"/>
    <property type="molecule type" value="Genomic_DNA"/>
</dbReference>
<protein>
    <submittedName>
        <fullName evidence="1">Uncharacterized protein</fullName>
    </submittedName>
</protein>
<dbReference type="InterPro" id="IPR007750">
    <property type="entry name" value="DUF674"/>
</dbReference>
<gene>
    <name evidence="1" type="ORF">ACMD2_15901</name>
</gene>
<dbReference type="Proteomes" id="UP000092600">
    <property type="component" value="Unassembled WGS sequence"/>
</dbReference>
<accession>A0A199UPS0</accession>
<evidence type="ECO:0000313" key="1">
    <source>
        <dbReference type="EMBL" id="OAY66812.1"/>
    </source>
</evidence>
<evidence type="ECO:0000313" key="2">
    <source>
        <dbReference type="Proteomes" id="UP000092600"/>
    </source>
</evidence>
<dbReference type="STRING" id="4615.A0A199UPS0"/>
<name>A0A199UPS0_ANACO</name>